<reference evidence="9" key="1">
    <citation type="journal article" date="2019" name="Int. J. Syst. Evol. Microbiol.">
        <title>The Global Catalogue of Microorganisms (GCM) 10K type strain sequencing project: providing services to taxonomists for standard genome sequencing and annotation.</title>
        <authorList>
            <consortium name="The Broad Institute Genomics Platform"/>
            <consortium name="The Broad Institute Genome Sequencing Center for Infectious Disease"/>
            <person name="Wu L."/>
            <person name="Ma J."/>
        </authorList>
    </citation>
    <scope>NUCLEOTIDE SEQUENCE [LARGE SCALE GENOMIC DNA]</scope>
    <source>
        <strain evidence="9">KACC 12649</strain>
    </source>
</reference>
<protein>
    <submittedName>
        <fullName evidence="8">M23 family metallopeptidase</fullName>
        <ecNumber evidence="8">3.4.24.-</ecNumber>
    </submittedName>
</protein>
<evidence type="ECO:0000256" key="2">
    <source>
        <dbReference type="ARBA" id="ARBA00022670"/>
    </source>
</evidence>
<evidence type="ECO:0000256" key="4">
    <source>
        <dbReference type="ARBA" id="ARBA00022801"/>
    </source>
</evidence>
<dbReference type="SUPFAM" id="SSF51261">
    <property type="entry name" value="Duplicated hybrid motif"/>
    <property type="match status" value="1"/>
</dbReference>
<name>A0ABW0L267_9BURK</name>
<dbReference type="Gene3D" id="2.70.70.10">
    <property type="entry name" value="Glucose Permease (Domain IIA)"/>
    <property type="match status" value="1"/>
</dbReference>
<comment type="caution">
    <text evidence="8">The sequence shown here is derived from an EMBL/GenBank/DDBJ whole genome shotgun (WGS) entry which is preliminary data.</text>
</comment>
<dbReference type="InterPro" id="IPR050570">
    <property type="entry name" value="Cell_wall_metabolism_enzyme"/>
</dbReference>
<sequence>MKWLVTFLLGVVVGATGLFVYLREIADAPDPIITDAGARPAPAVSPPVAAGVGAGAAGNVIPTDLLDADLPIRPASHATSGTPAAPELTAGGSMPAKLLVPVEGVAYSTLSDTFDQPRGQERHHEALDIMAPKGTPVRAAGDGKIAKLFDSKAGGLTLYQFDPADKYAYYYAHLDRYADGVKEGMAVKRGDLLGYVGVTGNSDPNAPHLHFAVVALTAEKQWWKGTPINPYPLLGE</sequence>
<dbReference type="InterPro" id="IPR016047">
    <property type="entry name" value="M23ase_b-sheet_dom"/>
</dbReference>
<evidence type="ECO:0000256" key="3">
    <source>
        <dbReference type="ARBA" id="ARBA00022723"/>
    </source>
</evidence>
<evidence type="ECO:0000256" key="6">
    <source>
        <dbReference type="ARBA" id="ARBA00023049"/>
    </source>
</evidence>
<dbReference type="RefSeq" id="WP_379780536.1">
    <property type="nucleotide sequence ID" value="NZ_JBHSMU010000004.1"/>
</dbReference>
<evidence type="ECO:0000256" key="1">
    <source>
        <dbReference type="ARBA" id="ARBA00001947"/>
    </source>
</evidence>
<keyword evidence="9" id="KW-1185">Reference proteome</keyword>
<proteinExistence type="predicted"/>
<keyword evidence="5" id="KW-0862">Zinc</keyword>
<accession>A0ABW0L267</accession>
<keyword evidence="3" id="KW-0479">Metal-binding</keyword>
<evidence type="ECO:0000313" key="9">
    <source>
        <dbReference type="Proteomes" id="UP001596050"/>
    </source>
</evidence>
<organism evidence="8 9">
    <name type="scientific">Massilia niabensis</name>
    <dbReference type="NCBI Taxonomy" id="544910"/>
    <lineage>
        <taxon>Bacteria</taxon>
        <taxon>Pseudomonadati</taxon>
        <taxon>Pseudomonadota</taxon>
        <taxon>Betaproteobacteria</taxon>
        <taxon>Burkholderiales</taxon>
        <taxon>Oxalobacteraceae</taxon>
        <taxon>Telluria group</taxon>
        <taxon>Massilia</taxon>
    </lineage>
</organism>
<dbReference type="PANTHER" id="PTHR21666">
    <property type="entry name" value="PEPTIDASE-RELATED"/>
    <property type="match status" value="1"/>
</dbReference>
<evidence type="ECO:0000313" key="8">
    <source>
        <dbReference type="EMBL" id="MFC5459068.1"/>
    </source>
</evidence>
<dbReference type="GO" id="GO:0016787">
    <property type="term" value="F:hydrolase activity"/>
    <property type="evidence" value="ECO:0007669"/>
    <property type="project" value="UniProtKB-KW"/>
</dbReference>
<dbReference type="EC" id="3.4.24.-" evidence="8"/>
<dbReference type="CDD" id="cd12797">
    <property type="entry name" value="M23_peptidase"/>
    <property type="match status" value="1"/>
</dbReference>
<dbReference type="EMBL" id="JBHSMU010000004">
    <property type="protein sequence ID" value="MFC5459068.1"/>
    <property type="molecule type" value="Genomic_DNA"/>
</dbReference>
<keyword evidence="2" id="KW-0645">Protease</keyword>
<feature type="domain" description="M23ase beta-sheet core" evidence="7">
    <location>
        <begin position="123"/>
        <end position="229"/>
    </location>
</feature>
<gene>
    <name evidence="8" type="ORF">ACFPN5_04515</name>
</gene>
<dbReference type="Pfam" id="PF01551">
    <property type="entry name" value="Peptidase_M23"/>
    <property type="match status" value="1"/>
</dbReference>
<keyword evidence="6" id="KW-0482">Metalloprotease</keyword>
<dbReference type="PANTHER" id="PTHR21666:SF288">
    <property type="entry name" value="CELL DIVISION PROTEIN YTFB"/>
    <property type="match status" value="1"/>
</dbReference>
<evidence type="ECO:0000256" key="5">
    <source>
        <dbReference type="ARBA" id="ARBA00022833"/>
    </source>
</evidence>
<keyword evidence="4 8" id="KW-0378">Hydrolase</keyword>
<evidence type="ECO:0000259" key="7">
    <source>
        <dbReference type="Pfam" id="PF01551"/>
    </source>
</evidence>
<dbReference type="Proteomes" id="UP001596050">
    <property type="component" value="Unassembled WGS sequence"/>
</dbReference>
<comment type="cofactor">
    <cofactor evidence="1">
        <name>Zn(2+)</name>
        <dbReference type="ChEBI" id="CHEBI:29105"/>
    </cofactor>
</comment>
<dbReference type="InterPro" id="IPR011055">
    <property type="entry name" value="Dup_hybrid_motif"/>
</dbReference>